<dbReference type="ESTHER" id="polsq-a4sz48">
    <property type="family name" value="Epoxide_hydrolase"/>
</dbReference>
<dbReference type="GeneID" id="31481939"/>
<evidence type="ECO:0000313" key="3">
    <source>
        <dbReference type="EMBL" id="ABP34762.1"/>
    </source>
</evidence>
<dbReference type="PRINTS" id="PR00412">
    <property type="entry name" value="EPOXHYDRLASE"/>
</dbReference>
<dbReference type="Proteomes" id="UP000000231">
    <property type="component" value="Chromosome"/>
</dbReference>
<dbReference type="InterPro" id="IPR000073">
    <property type="entry name" value="AB_hydrolase_1"/>
</dbReference>
<keyword evidence="4" id="KW-1185">Reference proteome</keyword>
<proteinExistence type="predicted"/>
<dbReference type="InterPro" id="IPR000639">
    <property type="entry name" value="Epox_hydrolase-like"/>
</dbReference>
<dbReference type="PANTHER" id="PTHR43329">
    <property type="entry name" value="EPOXIDE HYDROLASE"/>
    <property type="match status" value="1"/>
</dbReference>
<dbReference type="KEGG" id="pnu:Pnuc_1548"/>
<reference evidence="3 4" key="1">
    <citation type="journal article" date="2012" name="Stand. Genomic Sci.">
        <title>Complete genome sequence of Polynucleobacter necessarius subsp. asymbioticus type strain (QLW-P1DMWA-1(T)).</title>
        <authorList>
            <person name="Meincke L."/>
            <person name="Copeland A."/>
            <person name="Lapidus A."/>
            <person name="Lucas S."/>
            <person name="Berry K.W."/>
            <person name="Del Rio T.G."/>
            <person name="Hammon N."/>
            <person name="Dalin E."/>
            <person name="Tice H."/>
            <person name="Pitluck S."/>
            <person name="Richardson P."/>
            <person name="Bruce D."/>
            <person name="Goodwin L."/>
            <person name="Han C."/>
            <person name="Tapia R."/>
            <person name="Detter J.C."/>
            <person name="Schmutz J."/>
            <person name="Brettin T."/>
            <person name="Larimer F."/>
            <person name="Land M."/>
            <person name="Hauser L."/>
            <person name="Kyrpides N.C."/>
            <person name="Ivanova N."/>
            <person name="Goker M."/>
            <person name="Woyke T."/>
            <person name="Wu Q.L."/>
            <person name="Pockl M."/>
            <person name="Hahn M.W."/>
            <person name="Klenk H.P."/>
        </authorList>
    </citation>
    <scope>NUCLEOTIDE SEQUENCE [LARGE SCALE GENOMIC DNA]</scope>
    <source>
        <strain evidence="4">DSM 18221 / CIP 109841 / QLW-P1DMWA-1</strain>
    </source>
</reference>
<evidence type="ECO:0000313" key="4">
    <source>
        <dbReference type="Proteomes" id="UP000000231"/>
    </source>
</evidence>
<organism evidence="3 4">
    <name type="scientific">Polynucleobacter asymbioticus (strain DSM 18221 / CIP 109841 / QLW-P1DMWA-1)</name>
    <name type="common">Polynucleobacter necessarius subsp. asymbioticus</name>
    <dbReference type="NCBI Taxonomy" id="312153"/>
    <lineage>
        <taxon>Bacteria</taxon>
        <taxon>Pseudomonadati</taxon>
        <taxon>Pseudomonadota</taxon>
        <taxon>Betaproteobacteria</taxon>
        <taxon>Burkholderiales</taxon>
        <taxon>Burkholderiaceae</taxon>
        <taxon>Polynucleobacter</taxon>
    </lineage>
</organism>
<name>A4SZ48_POLAQ</name>
<dbReference type="GO" id="GO:0016787">
    <property type="term" value="F:hydrolase activity"/>
    <property type="evidence" value="ECO:0007669"/>
    <property type="project" value="UniProtKB-KW"/>
</dbReference>
<feature type="domain" description="AB hydrolase-1" evidence="2">
    <location>
        <begin position="22"/>
        <end position="271"/>
    </location>
</feature>
<dbReference type="eggNOG" id="COG2267">
    <property type="taxonomic scope" value="Bacteria"/>
</dbReference>
<dbReference type="EMBL" id="CP000655">
    <property type="protein sequence ID" value="ABP34762.1"/>
    <property type="molecule type" value="Genomic_DNA"/>
</dbReference>
<dbReference type="Pfam" id="PF00561">
    <property type="entry name" value="Abhydrolase_1"/>
    <property type="match status" value="1"/>
</dbReference>
<accession>A4SZ48</accession>
<sequence length="287" mass="32659">MTIQYIQANKLQFAYQEYGDGPLVILLHGFPDIATTWSHQVPALVAQGYRVVTPYLRGYTPTEIPEGGFYDKATLVEDIAGLIKGLSGGKPVHLVGQDWGAIIAYAVLAAYPELISRAVVMAVPHPGQVTESLVNPKHIHRSFHWWFFQLPDLPEKAILANDQAFIDYLWAYWTIPSHRDEEHIVAVKETLEKPRVLSATLAYYRAMFDVSKADPALTAVREKMTRLIQVPTLALCGREDLRAELMLEQSQYFTNEYEFKLVDNAGHFLHREQPEAVTRLIIDWLKR</sequence>
<evidence type="ECO:0000259" key="2">
    <source>
        <dbReference type="Pfam" id="PF00561"/>
    </source>
</evidence>
<gene>
    <name evidence="3" type="ordered locus">Pnuc_1548</name>
</gene>
<dbReference type="Gene3D" id="3.40.50.1820">
    <property type="entry name" value="alpha/beta hydrolase"/>
    <property type="match status" value="1"/>
</dbReference>
<keyword evidence="1 3" id="KW-0378">Hydrolase</keyword>
<dbReference type="AlphaFoldDB" id="A4SZ48"/>
<evidence type="ECO:0000256" key="1">
    <source>
        <dbReference type="ARBA" id="ARBA00022801"/>
    </source>
</evidence>
<protein>
    <submittedName>
        <fullName evidence="3">Alpha/beta hydrolase fold protein</fullName>
    </submittedName>
</protein>
<dbReference type="SUPFAM" id="SSF53474">
    <property type="entry name" value="alpha/beta-Hydrolases"/>
    <property type="match status" value="1"/>
</dbReference>
<dbReference type="RefSeq" id="WP_011903385.1">
    <property type="nucleotide sequence ID" value="NC_009379.1"/>
</dbReference>
<dbReference type="InterPro" id="IPR029058">
    <property type="entry name" value="AB_hydrolase_fold"/>
</dbReference>
<dbReference type="HOGENOM" id="CLU_020336_7_3_4"/>